<feature type="domain" description="4Fe-4S His(Cys)3-ligated-type" evidence="16">
    <location>
        <begin position="83"/>
        <end position="122"/>
    </location>
</feature>
<evidence type="ECO:0000256" key="2">
    <source>
        <dbReference type="ARBA" id="ARBA00005404"/>
    </source>
</evidence>
<dbReference type="Gene3D" id="3.10.20.740">
    <property type="match status" value="1"/>
</dbReference>
<dbReference type="PROSITE" id="PS00643">
    <property type="entry name" value="COMPLEX1_75K_3"/>
    <property type="match status" value="1"/>
</dbReference>
<evidence type="ECO:0000256" key="9">
    <source>
        <dbReference type="ARBA" id="ARBA00023014"/>
    </source>
</evidence>
<evidence type="ECO:0000256" key="6">
    <source>
        <dbReference type="ARBA" id="ARBA00022723"/>
    </source>
</evidence>
<name>A0A023D2W2_ACIMT</name>
<evidence type="ECO:0000256" key="12">
    <source>
        <dbReference type="ARBA" id="ARBA00047712"/>
    </source>
</evidence>
<sequence>MAKITIDGRVVEARDGGNLLQACLEAGTDLPYFCWHPELGSVGACRQCAVKQYANADDKRGRIVMACMTPVTEGAILSVDDPEAKEFRGEVVEWLMTNHPHDCPVCEEGGECHLQDMTVMTGHRERRFRFDKRTHRNQDLGPFVKHEMNRCIACYRCVRFYKDYAGGEDLGVFAQHNNVYFGRQESGTLESPFAGNLIEVCPTGVFTDKPFSRMYSRKWDMRGAPSVCTHCSVGCSTILNERAGKVRRTLNRYNDEVNRYFLCDRGRFGNDFVNAPSRLRAAGYVMDGRMTPVPPAQALTRFAEIAADGPIFGVMSGRASVESNLALRRLVGEALAGEANVSTGWAEPLHGATMRAVELLRSTPARVATLQEIEHSDGLLILGEDVDATAPRLALAAYQTQRNAFNKLADANRIPHWLEAPVRTLGAETLAPLYIATPAPVALDKAATLSVRALPDDIARLGFAIANCIDPAAPGVSGLGEDETQRAAVIADALLAAERPVIVSGTQYASVALIEAAANIAAALAAKGKAAGLSLVLPEANAAGIALLGGMSLDALLEKARAGQVGTLVVLERDLARQMPQAGFDALLGAVRHLVVIDHSVTPTAERGELVLPATAVSECGGTMVSMEGRAQRFLQVVYPEAPLQVGWRWLRDMAEAAGIQAEIGWQTLDQATEAVAAEAPVFAAIREAAPEAGFMLEGEHIRSQTSRVSGRTAIRANISVHDIPPPFSPDTPLASDMEGSYAVDMPGALVPFYRVPGWNSEQSLNKFQQEIGGRMRGGDSGVRLFPGEVSAGGYVGAVPTRADGRGQTGGEAACLVLPAYEVFGSDETSMASEPVKQRAGEPVVRIGGHGASGVAVLEIGGDRAEVAVTVDPALPEGVIFCPPYRVIPGFATPAWGSLRMVEAEAVA</sequence>
<reference evidence="17 18" key="2">
    <citation type="journal article" date="2014" name="FEMS Microbiol. Lett.">
        <title>Draft genomic DNA sequence of the facultatively methylotrophic bacterium Acidomonas methanolica type strain MB58.</title>
        <authorList>
            <person name="Higashiura N."/>
            <person name="Hadano H."/>
            <person name="Hirakawa H."/>
            <person name="Matsutani M."/>
            <person name="Takabe S."/>
            <person name="Matsushita K."/>
            <person name="Azuma Y."/>
        </authorList>
    </citation>
    <scope>NUCLEOTIDE SEQUENCE [LARGE SCALE GENOMIC DNA]</scope>
    <source>
        <strain evidence="17 18">MB58</strain>
    </source>
</reference>
<dbReference type="GO" id="GO:0051539">
    <property type="term" value="F:4 iron, 4 sulfur cluster binding"/>
    <property type="evidence" value="ECO:0007669"/>
    <property type="project" value="UniProtKB-KW"/>
</dbReference>
<comment type="caution">
    <text evidence="17">The sequence shown here is derived from an EMBL/GenBank/DDBJ whole genome shotgun (WGS) entry which is preliminary data.</text>
</comment>
<keyword evidence="5 13" id="KW-0874">Quinone</keyword>
<keyword evidence="10 13" id="KW-0520">NAD</keyword>
<dbReference type="SUPFAM" id="SSF54292">
    <property type="entry name" value="2Fe-2S ferredoxin-like"/>
    <property type="match status" value="1"/>
</dbReference>
<dbReference type="Pfam" id="PF22117">
    <property type="entry name" value="Fer4_Nqo3"/>
    <property type="match status" value="1"/>
</dbReference>
<feature type="domain" description="2Fe-2S ferredoxin-type" evidence="14">
    <location>
        <begin position="2"/>
        <end position="83"/>
    </location>
</feature>
<dbReference type="Pfam" id="PF10588">
    <property type="entry name" value="NADH-G_4Fe-4S_3"/>
    <property type="match status" value="1"/>
</dbReference>
<dbReference type="Gene3D" id="3.40.50.740">
    <property type="match status" value="1"/>
</dbReference>
<evidence type="ECO:0000256" key="11">
    <source>
        <dbReference type="ARBA" id="ARBA00026021"/>
    </source>
</evidence>
<dbReference type="AlphaFoldDB" id="A0A023D2W2"/>
<keyword evidence="7 13" id="KW-1278">Translocase</keyword>
<dbReference type="InterPro" id="IPR006656">
    <property type="entry name" value="Mopterin_OxRdtase"/>
</dbReference>
<dbReference type="FunFam" id="3.10.20.740:FF:000002">
    <property type="entry name" value="NADH-quinone oxidoreductase"/>
    <property type="match status" value="1"/>
</dbReference>
<dbReference type="InterPro" id="IPR019574">
    <property type="entry name" value="NADH_UbQ_OxRdtase_Gsu_4Fe4S-bd"/>
</dbReference>
<dbReference type="OrthoDB" id="9816402at2"/>
<keyword evidence="8 13" id="KW-0408">Iron</keyword>
<dbReference type="PANTHER" id="PTHR43105:SF10">
    <property type="entry name" value="NADH-QUINONE OXIDOREDUCTASE SUBUNIT G"/>
    <property type="match status" value="1"/>
</dbReference>
<dbReference type="PROSITE" id="PS51085">
    <property type="entry name" value="2FE2S_FER_2"/>
    <property type="match status" value="1"/>
</dbReference>
<evidence type="ECO:0000256" key="10">
    <source>
        <dbReference type="ARBA" id="ARBA00023027"/>
    </source>
</evidence>
<dbReference type="InterPro" id="IPR036010">
    <property type="entry name" value="2Fe-2S_ferredoxin-like_sf"/>
</dbReference>
<dbReference type="EMBL" id="BAND01000027">
    <property type="protein sequence ID" value="GAJ28472.1"/>
    <property type="molecule type" value="Genomic_DNA"/>
</dbReference>
<dbReference type="InterPro" id="IPR006963">
    <property type="entry name" value="Mopterin_OxRdtase_4Fe-4S_dom"/>
</dbReference>
<evidence type="ECO:0000256" key="13">
    <source>
        <dbReference type="RuleBase" id="RU003525"/>
    </source>
</evidence>
<dbReference type="Pfam" id="PF13510">
    <property type="entry name" value="Fer2_4"/>
    <property type="match status" value="1"/>
</dbReference>
<dbReference type="SMART" id="SM00929">
    <property type="entry name" value="NADH-G_4Fe-4S_3"/>
    <property type="match status" value="1"/>
</dbReference>
<evidence type="ECO:0000256" key="1">
    <source>
        <dbReference type="ARBA" id="ARBA00001966"/>
    </source>
</evidence>
<dbReference type="CDD" id="cd00207">
    <property type="entry name" value="fer2"/>
    <property type="match status" value="1"/>
</dbReference>
<keyword evidence="6 13" id="KW-0479">Metal-binding</keyword>
<dbReference type="Pfam" id="PF00384">
    <property type="entry name" value="Molybdopterin"/>
    <property type="match status" value="1"/>
</dbReference>
<dbReference type="GO" id="GO:0008137">
    <property type="term" value="F:NADH dehydrogenase (ubiquinone) activity"/>
    <property type="evidence" value="ECO:0007669"/>
    <property type="project" value="UniProtKB-UniRule"/>
</dbReference>
<comment type="cofactor">
    <cofactor evidence="1 13">
        <name>[4Fe-4S] cluster</name>
        <dbReference type="ChEBI" id="CHEBI:49883"/>
    </cofactor>
</comment>
<protein>
    <recommendedName>
        <fullName evidence="13">NADH-quinone oxidoreductase</fullName>
        <ecNumber evidence="13">7.1.1.-</ecNumber>
    </recommendedName>
</protein>
<dbReference type="PANTHER" id="PTHR43105">
    <property type="entry name" value="RESPIRATORY NITRATE REDUCTASE"/>
    <property type="match status" value="1"/>
</dbReference>
<evidence type="ECO:0000256" key="3">
    <source>
        <dbReference type="ARBA" id="ARBA00022485"/>
    </source>
</evidence>
<dbReference type="GO" id="GO:0016020">
    <property type="term" value="C:membrane"/>
    <property type="evidence" value="ECO:0007669"/>
    <property type="project" value="InterPro"/>
</dbReference>
<dbReference type="GO" id="GO:0051537">
    <property type="term" value="F:2 iron, 2 sulfur cluster binding"/>
    <property type="evidence" value="ECO:0007669"/>
    <property type="project" value="UniProtKB-UniRule"/>
</dbReference>
<evidence type="ECO:0000256" key="7">
    <source>
        <dbReference type="ARBA" id="ARBA00022967"/>
    </source>
</evidence>
<dbReference type="GO" id="GO:0042773">
    <property type="term" value="P:ATP synthesis coupled electron transport"/>
    <property type="evidence" value="ECO:0007669"/>
    <property type="project" value="InterPro"/>
</dbReference>
<dbReference type="Pfam" id="PF04879">
    <property type="entry name" value="Molybdop_Fe4S4"/>
    <property type="match status" value="1"/>
</dbReference>
<keyword evidence="9 13" id="KW-0411">Iron-sulfur</keyword>
<dbReference type="Gene3D" id="3.30.200.210">
    <property type="match status" value="1"/>
</dbReference>
<dbReference type="EC" id="7.1.1.-" evidence="13"/>
<comment type="cofactor">
    <cofactor evidence="13">
        <name>[2Fe-2S] cluster</name>
        <dbReference type="ChEBI" id="CHEBI:190135"/>
    </cofactor>
    <text evidence="13">Binds 1 [2Fe-2S] cluster per subunit.</text>
</comment>
<comment type="similarity">
    <text evidence="2 13">Belongs to the complex I 75 kDa subunit family.</text>
</comment>
<dbReference type="NCBIfam" id="TIGR01973">
    <property type="entry name" value="NuoG"/>
    <property type="match status" value="1"/>
</dbReference>
<evidence type="ECO:0000313" key="17">
    <source>
        <dbReference type="EMBL" id="GAJ28472.1"/>
    </source>
</evidence>
<evidence type="ECO:0000256" key="4">
    <source>
        <dbReference type="ARBA" id="ARBA00022714"/>
    </source>
</evidence>
<evidence type="ECO:0000259" key="15">
    <source>
        <dbReference type="PROSITE" id="PS51669"/>
    </source>
</evidence>
<comment type="catalytic activity">
    <reaction evidence="12 13">
        <text>a quinone + NADH + 5 H(+)(in) = a quinol + NAD(+) + 4 H(+)(out)</text>
        <dbReference type="Rhea" id="RHEA:57888"/>
        <dbReference type="ChEBI" id="CHEBI:15378"/>
        <dbReference type="ChEBI" id="CHEBI:24646"/>
        <dbReference type="ChEBI" id="CHEBI:57540"/>
        <dbReference type="ChEBI" id="CHEBI:57945"/>
        <dbReference type="ChEBI" id="CHEBI:132124"/>
    </reaction>
</comment>
<keyword evidence="18" id="KW-1185">Reference proteome</keyword>
<dbReference type="PROSITE" id="PS00641">
    <property type="entry name" value="COMPLEX1_75K_1"/>
    <property type="match status" value="1"/>
</dbReference>
<evidence type="ECO:0000256" key="5">
    <source>
        <dbReference type="ARBA" id="ARBA00022719"/>
    </source>
</evidence>
<evidence type="ECO:0000256" key="8">
    <source>
        <dbReference type="ARBA" id="ARBA00023004"/>
    </source>
</evidence>
<feature type="domain" description="4Fe-4S Mo/W bis-MGD-type" evidence="15">
    <location>
        <begin position="221"/>
        <end position="277"/>
    </location>
</feature>
<dbReference type="InterPro" id="IPR000283">
    <property type="entry name" value="NADH_UbQ_OxRdtase_75kDa_su_CS"/>
</dbReference>
<dbReference type="GO" id="GO:0048038">
    <property type="term" value="F:quinone binding"/>
    <property type="evidence" value="ECO:0007669"/>
    <property type="project" value="UniProtKB-UniRule"/>
</dbReference>
<proteinExistence type="inferred from homology"/>
<organism evidence="17 18">
    <name type="scientific">Acidomonas methanolica NBRC 104435</name>
    <dbReference type="NCBI Taxonomy" id="1231351"/>
    <lineage>
        <taxon>Bacteria</taxon>
        <taxon>Pseudomonadati</taxon>
        <taxon>Pseudomonadota</taxon>
        <taxon>Alphaproteobacteria</taxon>
        <taxon>Acetobacterales</taxon>
        <taxon>Acetobacteraceae</taxon>
        <taxon>Acidomonas</taxon>
    </lineage>
</organism>
<dbReference type="PROSITE" id="PS51839">
    <property type="entry name" value="4FE4S_HC3"/>
    <property type="match status" value="1"/>
</dbReference>
<keyword evidence="3 13" id="KW-0004">4Fe-4S</keyword>
<evidence type="ECO:0000259" key="16">
    <source>
        <dbReference type="PROSITE" id="PS51839"/>
    </source>
</evidence>
<accession>A0A023D2W2</accession>
<keyword evidence="4 13" id="KW-0001">2Fe-2S</keyword>
<comment type="function">
    <text evidence="13">NDH-1 shuttles electrons from NADH, via FMN and iron-sulfur (Fe-S) centers, to quinones in the respiratory chain. Couples the redox reaction to proton translocation (for every two electrons transferred, four hydrogen ions are translocated across the cytoplasmic membrane), and thus conserves the redox energy in a proton gradient.</text>
</comment>
<dbReference type="PROSITE" id="PS00642">
    <property type="entry name" value="COMPLEX1_75K_2"/>
    <property type="match status" value="1"/>
</dbReference>
<comment type="subunit">
    <text evidence="11">Composed of 13 different subunits. Subunits NuoCD, E, F, and G constitute the peripheral sector of the complex.</text>
</comment>
<dbReference type="SUPFAM" id="SSF54862">
    <property type="entry name" value="4Fe-4S ferredoxins"/>
    <property type="match status" value="1"/>
</dbReference>
<dbReference type="Proteomes" id="UP000019760">
    <property type="component" value="Unassembled WGS sequence"/>
</dbReference>
<evidence type="ECO:0000313" key="18">
    <source>
        <dbReference type="Proteomes" id="UP000019760"/>
    </source>
</evidence>
<reference evidence="18" key="1">
    <citation type="journal article" date="2014" name="FEMS Microbiol. Lett.">
        <title>Draft Genomic DNA Sequence of the Facultatively Methylotrophic Bacterium Acidomonas methanolica type strain MB58.</title>
        <authorList>
            <person name="Higashiura N."/>
            <person name="Hadano H."/>
            <person name="Hirakawa H."/>
            <person name="Matsutani M."/>
            <person name="Takabe S."/>
            <person name="Matsushita K."/>
            <person name="Azuma Y."/>
        </authorList>
    </citation>
    <scope>NUCLEOTIDE SEQUENCE [LARGE SCALE GENOMIC DNA]</scope>
    <source>
        <strain evidence="18">MB58</strain>
    </source>
</reference>
<dbReference type="GO" id="GO:0046872">
    <property type="term" value="F:metal ion binding"/>
    <property type="evidence" value="ECO:0007669"/>
    <property type="project" value="UniProtKB-UniRule"/>
</dbReference>
<dbReference type="RefSeq" id="WP_042057121.1">
    <property type="nucleotide sequence ID" value="NZ_BAND01000027.1"/>
</dbReference>
<dbReference type="GO" id="GO:0003954">
    <property type="term" value="F:NADH dehydrogenase activity"/>
    <property type="evidence" value="ECO:0007669"/>
    <property type="project" value="TreeGrafter"/>
</dbReference>
<dbReference type="InterPro" id="IPR050123">
    <property type="entry name" value="Prok_molybdopt-oxidoreductase"/>
</dbReference>
<gene>
    <name evidence="17" type="ORF">Amme_027_023</name>
</gene>
<dbReference type="SMART" id="SM00926">
    <property type="entry name" value="Molybdop_Fe4S4"/>
    <property type="match status" value="1"/>
</dbReference>
<dbReference type="PROSITE" id="PS51669">
    <property type="entry name" value="4FE4S_MOW_BIS_MGD"/>
    <property type="match status" value="1"/>
</dbReference>
<dbReference type="SUPFAM" id="SSF53706">
    <property type="entry name" value="Formate dehydrogenase/DMSO reductase, domains 1-3"/>
    <property type="match status" value="1"/>
</dbReference>
<evidence type="ECO:0000259" key="14">
    <source>
        <dbReference type="PROSITE" id="PS51085"/>
    </source>
</evidence>
<dbReference type="InterPro" id="IPR010228">
    <property type="entry name" value="NADH_UbQ_OxRdtase_Gsu"/>
</dbReference>
<dbReference type="InterPro" id="IPR001041">
    <property type="entry name" value="2Fe-2S_ferredoxin-type"/>
</dbReference>
<dbReference type="InterPro" id="IPR054351">
    <property type="entry name" value="NADH_UbQ_OxRdtase_ferredoxin"/>
</dbReference>